<dbReference type="EMBL" id="PGOL01002681">
    <property type="protein sequence ID" value="PKI45957.1"/>
    <property type="molecule type" value="Genomic_DNA"/>
</dbReference>
<name>A0A2I0IPP1_PUNGR</name>
<evidence type="ECO:0000313" key="2">
    <source>
        <dbReference type="Proteomes" id="UP000233551"/>
    </source>
</evidence>
<organism evidence="1 2">
    <name type="scientific">Punica granatum</name>
    <name type="common">Pomegranate</name>
    <dbReference type="NCBI Taxonomy" id="22663"/>
    <lineage>
        <taxon>Eukaryota</taxon>
        <taxon>Viridiplantae</taxon>
        <taxon>Streptophyta</taxon>
        <taxon>Embryophyta</taxon>
        <taxon>Tracheophyta</taxon>
        <taxon>Spermatophyta</taxon>
        <taxon>Magnoliopsida</taxon>
        <taxon>eudicotyledons</taxon>
        <taxon>Gunneridae</taxon>
        <taxon>Pentapetalae</taxon>
        <taxon>rosids</taxon>
        <taxon>malvids</taxon>
        <taxon>Myrtales</taxon>
        <taxon>Lythraceae</taxon>
        <taxon>Punica</taxon>
    </lineage>
</organism>
<protein>
    <submittedName>
        <fullName evidence="1">Uncharacterized protein</fullName>
    </submittedName>
</protein>
<proteinExistence type="predicted"/>
<dbReference type="Proteomes" id="UP000233551">
    <property type="component" value="Unassembled WGS sequence"/>
</dbReference>
<comment type="caution">
    <text evidence="1">The sequence shown here is derived from an EMBL/GenBank/DDBJ whole genome shotgun (WGS) entry which is preliminary data.</text>
</comment>
<reference evidence="1 2" key="1">
    <citation type="submission" date="2017-11" db="EMBL/GenBank/DDBJ databases">
        <title>De-novo sequencing of pomegranate (Punica granatum L.) genome.</title>
        <authorList>
            <person name="Akparov Z."/>
            <person name="Amiraslanov A."/>
            <person name="Hajiyeva S."/>
            <person name="Abbasov M."/>
            <person name="Kaur K."/>
            <person name="Hamwieh A."/>
            <person name="Solovyev V."/>
            <person name="Salamov A."/>
            <person name="Braich B."/>
            <person name="Kosarev P."/>
            <person name="Mahmoud A."/>
            <person name="Hajiyev E."/>
            <person name="Babayeva S."/>
            <person name="Izzatullayeva V."/>
            <person name="Mammadov A."/>
            <person name="Mammadov A."/>
            <person name="Sharifova S."/>
            <person name="Ojaghi J."/>
            <person name="Eynullazada K."/>
            <person name="Bayramov B."/>
            <person name="Abdulazimova A."/>
            <person name="Shahmuradov I."/>
        </authorList>
    </citation>
    <scope>NUCLEOTIDE SEQUENCE [LARGE SCALE GENOMIC DNA]</scope>
    <source>
        <strain evidence="2">cv. AG2017</strain>
        <tissue evidence="1">Leaf</tissue>
    </source>
</reference>
<evidence type="ECO:0000313" key="1">
    <source>
        <dbReference type="EMBL" id="PKI45957.1"/>
    </source>
</evidence>
<keyword evidence="2" id="KW-1185">Reference proteome</keyword>
<dbReference type="AlphaFoldDB" id="A0A2I0IPP1"/>
<accession>A0A2I0IPP1</accession>
<sequence length="99" mass="10937">MLSITLTGNSEIRKSEKTLTRGMLRASASAVPRRLLFYRPHSLSSPSVSGTLRCRILRRPVPPSCSPGRCCQPDSRSSYFFSVAAVAAFLRAISKLDRH</sequence>
<gene>
    <name evidence="1" type="ORF">CRG98_033597</name>
</gene>